<evidence type="ECO:0000313" key="1">
    <source>
        <dbReference type="EMBL" id="KAL0912436.1"/>
    </source>
</evidence>
<keyword evidence="2" id="KW-1185">Reference proteome</keyword>
<dbReference type="AlphaFoldDB" id="A0ABD0UIL9"/>
<proteinExistence type="predicted"/>
<gene>
    <name evidence="1" type="ORF">M5K25_018409</name>
</gene>
<accession>A0ABD0UIL9</accession>
<evidence type="ECO:0000313" key="2">
    <source>
        <dbReference type="Proteomes" id="UP001552299"/>
    </source>
</evidence>
<reference evidence="1 2" key="1">
    <citation type="journal article" date="2024" name="Plant Biotechnol. J.">
        <title>Dendrobium thyrsiflorum genome and its molecular insights into genes involved in important horticultural traits.</title>
        <authorList>
            <person name="Chen B."/>
            <person name="Wang J.Y."/>
            <person name="Zheng P.J."/>
            <person name="Li K.L."/>
            <person name="Liang Y.M."/>
            <person name="Chen X.F."/>
            <person name="Zhang C."/>
            <person name="Zhao X."/>
            <person name="He X."/>
            <person name="Zhang G.Q."/>
            <person name="Liu Z.J."/>
            <person name="Xu Q."/>
        </authorList>
    </citation>
    <scope>NUCLEOTIDE SEQUENCE [LARGE SCALE GENOMIC DNA]</scope>
    <source>
        <strain evidence="1">GZMU011</strain>
    </source>
</reference>
<dbReference type="EMBL" id="JANQDX010000014">
    <property type="protein sequence ID" value="KAL0912436.1"/>
    <property type="molecule type" value="Genomic_DNA"/>
</dbReference>
<protein>
    <submittedName>
        <fullName evidence="1">Uncharacterized protein</fullName>
    </submittedName>
</protein>
<name>A0ABD0UIL9_DENTH</name>
<sequence>MSVQEVSTRLRIGQVNHAKSQARAHIRYPGKIEEPEVARCWSTAVPHGSRRYTRNEGANHGRNNKGRRYAWFRTHGSVSLSRGLENTLEAVRE</sequence>
<dbReference type="Proteomes" id="UP001552299">
    <property type="component" value="Unassembled WGS sequence"/>
</dbReference>
<comment type="caution">
    <text evidence="1">The sequence shown here is derived from an EMBL/GenBank/DDBJ whole genome shotgun (WGS) entry which is preliminary data.</text>
</comment>
<organism evidence="1 2">
    <name type="scientific">Dendrobium thyrsiflorum</name>
    <name type="common">Pinecone-like raceme dendrobium</name>
    <name type="synonym">Orchid</name>
    <dbReference type="NCBI Taxonomy" id="117978"/>
    <lineage>
        <taxon>Eukaryota</taxon>
        <taxon>Viridiplantae</taxon>
        <taxon>Streptophyta</taxon>
        <taxon>Embryophyta</taxon>
        <taxon>Tracheophyta</taxon>
        <taxon>Spermatophyta</taxon>
        <taxon>Magnoliopsida</taxon>
        <taxon>Liliopsida</taxon>
        <taxon>Asparagales</taxon>
        <taxon>Orchidaceae</taxon>
        <taxon>Epidendroideae</taxon>
        <taxon>Malaxideae</taxon>
        <taxon>Dendrobiinae</taxon>
        <taxon>Dendrobium</taxon>
    </lineage>
</organism>